<evidence type="ECO:0000256" key="1">
    <source>
        <dbReference type="SAM" id="MobiDB-lite"/>
    </source>
</evidence>
<feature type="region of interest" description="Disordered" evidence="1">
    <location>
        <begin position="63"/>
        <end position="140"/>
    </location>
</feature>
<feature type="compositionally biased region" description="Basic and acidic residues" evidence="1">
    <location>
        <begin position="96"/>
        <end position="111"/>
    </location>
</feature>
<comment type="caution">
    <text evidence="2">The sequence shown here is derived from an EMBL/GenBank/DDBJ whole genome shotgun (WGS) entry which is preliminary data.</text>
</comment>
<evidence type="ECO:0000313" key="2">
    <source>
        <dbReference type="EMBL" id="PPK69133.1"/>
    </source>
</evidence>
<feature type="region of interest" description="Disordered" evidence="1">
    <location>
        <begin position="172"/>
        <end position="208"/>
    </location>
</feature>
<protein>
    <submittedName>
        <fullName evidence="2">Uncharacterized protein</fullName>
    </submittedName>
</protein>
<sequence length="329" mass="35848">MARTRPHRLRPHRPRPRPVLRVAAARQTRRGTANSIMLQRPRGVPSLGEPLISSVEVRAGAREWSGRTGGQLRPMWTSPLPGEPSKIHNGGSEEPVGDRPLDLTRGVRESQDQVPRQRQYGNRPARAEAEPRGRCGSGDLGRAATNAACHSTAPGRPRRCGETAWVPARQSGCESPAAKRPRRISPAQAASNADCHSTAPGRPRQCHGTAWVPAHQSRCESPAAKRPRRISPAQAVTNADCHSPAPGWPGRCGGTAWVDRVDAGRTVSTRRGQRRWWTPVRPGARMVVGVDRDAVEGVTQQAGRARRLRWRLVGPGVPCGVGTRWRPRA</sequence>
<keyword evidence="3" id="KW-1185">Reference proteome</keyword>
<reference evidence="2 3" key="1">
    <citation type="submission" date="2018-02" db="EMBL/GenBank/DDBJ databases">
        <title>Genomic Encyclopedia of Archaeal and Bacterial Type Strains, Phase II (KMG-II): from individual species to whole genera.</title>
        <authorList>
            <person name="Goeker M."/>
        </authorList>
    </citation>
    <scope>NUCLEOTIDE SEQUENCE [LARGE SCALE GENOMIC DNA]</scope>
    <source>
        <strain evidence="2 3">YU 961-1</strain>
    </source>
</reference>
<organism evidence="2 3">
    <name type="scientific">Actinokineospora auranticolor</name>
    <dbReference type="NCBI Taxonomy" id="155976"/>
    <lineage>
        <taxon>Bacteria</taxon>
        <taxon>Bacillati</taxon>
        <taxon>Actinomycetota</taxon>
        <taxon>Actinomycetes</taxon>
        <taxon>Pseudonocardiales</taxon>
        <taxon>Pseudonocardiaceae</taxon>
        <taxon>Actinokineospora</taxon>
    </lineage>
</organism>
<accession>A0A2S6GVA7</accession>
<name>A0A2S6GVA7_9PSEU</name>
<dbReference type="AlphaFoldDB" id="A0A2S6GVA7"/>
<gene>
    <name evidence="2" type="ORF">CLV40_104384</name>
</gene>
<proteinExistence type="predicted"/>
<evidence type="ECO:0000313" key="3">
    <source>
        <dbReference type="Proteomes" id="UP000239203"/>
    </source>
</evidence>
<dbReference type="EMBL" id="PTIX01000004">
    <property type="protein sequence ID" value="PPK69133.1"/>
    <property type="molecule type" value="Genomic_DNA"/>
</dbReference>
<dbReference type="Proteomes" id="UP000239203">
    <property type="component" value="Unassembled WGS sequence"/>
</dbReference>